<dbReference type="Pfam" id="PF13795">
    <property type="entry name" value="HupE_UreJ_2"/>
    <property type="match status" value="1"/>
</dbReference>
<protein>
    <submittedName>
        <fullName evidence="3">Membrane protein</fullName>
    </submittedName>
</protein>
<feature type="transmembrane region" description="Helical" evidence="1">
    <location>
        <begin position="200"/>
        <end position="220"/>
    </location>
</feature>
<organism evidence="3 4">
    <name type="scientific">Colwellia marinimaniae</name>
    <dbReference type="NCBI Taxonomy" id="1513592"/>
    <lineage>
        <taxon>Bacteria</taxon>
        <taxon>Pseudomonadati</taxon>
        <taxon>Pseudomonadota</taxon>
        <taxon>Gammaproteobacteria</taxon>
        <taxon>Alteromonadales</taxon>
        <taxon>Colwelliaceae</taxon>
        <taxon>Colwellia</taxon>
    </lineage>
</organism>
<feature type="transmembrane region" description="Helical" evidence="1">
    <location>
        <begin position="175"/>
        <end position="194"/>
    </location>
</feature>
<feature type="chain" id="PRO_5045472197" evidence="2">
    <location>
        <begin position="22"/>
        <end position="326"/>
    </location>
</feature>
<evidence type="ECO:0000256" key="2">
    <source>
        <dbReference type="SAM" id="SignalP"/>
    </source>
</evidence>
<proteinExistence type="predicted"/>
<evidence type="ECO:0000313" key="3">
    <source>
        <dbReference type="EMBL" id="GAW96811.1"/>
    </source>
</evidence>
<name>A0ABQ0MWQ9_9GAMM</name>
<feature type="transmembrane region" description="Helical" evidence="1">
    <location>
        <begin position="232"/>
        <end position="253"/>
    </location>
</feature>
<keyword evidence="1" id="KW-0472">Membrane</keyword>
<reference evidence="3 4" key="1">
    <citation type="submission" date="2017-06" db="EMBL/GenBank/DDBJ databases">
        <title>Whole Genome Sequences of Colwellia marinimaniae MTCD1.</title>
        <authorList>
            <person name="Kusumoto H."/>
            <person name="Inoue M."/>
            <person name="Tanikawa K."/>
            <person name="Maeji H."/>
            <person name="Cameron J.H."/>
            <person name="Bartlett D.H."/>
        </authorList>
    </citation>
    <scope>NUCLEOTIDE SEQUENCE [LARGE SCALE GENOMIC DNA]</scope>
    <source>
        <strain evidence="3 4">MTCD1</strain>
    </source>
</reference>
<feature type="transmembrane region" description="Helical" evidence="1">
    <location>
        <begin position="302"/>
        <end position="320"/>
    </location>
</feature>
<dbReference type="InterPro" id="IPR032809">
    <property type="entry name" value="Put_HupE_UreJ"/>
</dbReference>
<feature type="signal peptide" evidence="2">
    <location>
        <begin position="1"/>
        <end position="21"/>
    </location>
</feature>
<dbReference type="Proteomes" id="UP000197068">
    <property type="component" value="Unassembled WGS sequence"/>
</dbReference>
<comment type="caution">
    <text evidence="3">The sequence shown here is derived from an EMBL/GenBank/DDBJ whole genome shotgun (WGS) entry which is preliminary data.</text>
</comment>
<feature type="transmembrane region" description="Helical" evidence="1">
    <location>
        <begin position="144"/>
        <end position="168"/>
    </location>
</feature>
<feature type="transmembrane region" description="Helical" evidence="1">
    <location>
        <begin position="265"/>
        <end position="290"/>
    </location>
</feature>
<evidence type="ECO:0000313" key="4">
    <source>
        <dbReference type="Proteomes" id="UP000197068"/>
    </source>
</evidence>
<sequence length="326" mass="35856">MKAIVNLLFFTLLLISFTAQSDNMRPASLTIESIDETNFSVVWKVPAKGNKRLKLDLVFDNSVSRTKPKQVNFFNNAYIETWTINRDAGLLGISFMVAGLSKSSTDVLVRIIDSNNKTVTTVLNADKPSYSLAKQASEQTTLTYITLGIEHILVGFDHLLFITCLIFISTTRKKLLLTITGFTVAHSITLIMAATGVVSIAIVPVEAVIALSIVFLAIEIAKKNKASLSFKYPVLVSSSFGLLHGFGFASVLAEIGLPKDEKIIALLYFNVGVELGQLIFIAALALLFVLTKWLYPPLKVQNLARIISYFSGSIAMIWLINRLALF</sequence>
<accession>A0ABQ0MWQ9</accession>
<keyword evidence="1" id="KW-0812">Transmembrane</keyword>
<dbReference type="EMBL" id="BDQM01000019">
    <property type="protein sequence ID" value="GAW96811.1"/>
    <property type="molecule type" value="Genomic_DNA"/>
</dbReference>
<keyword evidence="1" id="KW-1133">Transmembrane helix</keyword>
<dbReference type="RefSeq" id="WP_057181056.1">
    <property type="nucleotide sequence ID" value="NZ_BDQM01000019.1"/>
</dbReference>
<evidence type="ECO:0000256" key="1">
    <source>
        <dbReference type="SAM" id="Phobius"/>
    </source>
</evidence>
<keyword evidence="4" id="KW-1185">Reference proteome</keyword>
<keyword evidence="2" id="KW-0732">Signal</keyword>
<gene>
    <name evidence="3" type="ORF">MTCD1_02434</name>
</gene>